<organism evidence="3 4">
    <name type="scientific">Flavobacterium profundi</name>
    <dbReference type="NCBI Taxonomy" id="1774945"/>
    <lineage>
        <taxon>Bacteria</taxon>
        <taxon>Pseudomonadati</taxon>
        <taxon>Bacteroidota</taxon>
        <taxon>Flavobacteriia</taxon>
        <taxon>Flavobacteriales</taxon>
        <taxon>Flavobacteriaceae</taxon>
        <taxon>Flavobacterium</taxon>
    </lineage>
</organism>
<feature type="signal peptide" evidence="2">
    <location>
        <begin position="1"/>
        <end position="19"/>
    </location>
</feature>
<evidence type="ECO:0000313" key="3">
    <source>
        <dbReference type="EMBL" id="MVO09462.1"/>
    </source>
</evidence>
<reference evidence="4" key="1">
    <citation type="submission" date="2019-05" db="EMBL/GenBank/DDBJ databases">
        <title>Flavobacterium profundi sp. nov., isolated from a deep-sea seamount.</title>
        <authorList>
            <person name="Zhang D.-C."/>
        </authorList>
    </citation>
    <scope>NUCLEOTIDE SEQUENCE [LARGE SCALE GENOMIC DNA]</scope>
    <source>
        <strain evidence="4">TP390</strain>
    </source>
</reference>
<keyword evidence="1" id="KW-0175">Coiled coil</keyword>
<accession>A0A6I4ILU8</accession>
<sequence length="412" mass="47564">MKKTITLLFLFLSFHSLRAQENTNENQENQETTANSLQAAELTLSQYKKLKEKLEDLKETFEKSDQETIGYLVFKLNNATLHSENGTDTVVDINSIYISLKDGYINDLTVYYNNQIYTNKNAPIPVTHSRFTKITDKISALNGTDFFVFQEIIEPKRLNQFVPDDVDYSTETDLSELELKKGVGINNIFDIRLYSDALALFGNEENGLVQTDLRYKNILHRRTLINSVFYLQYFKVNINASKFDSKDKYIEFDNFNNSDILRKSYLNAEVAVNLLNSWIEFKSQSRAYLDTGFGVGATKLRTATDTLNVNNTNFFIEGGLNLKSSSNIGLDVYGRMTRLFSPGTQTYAEYLNGQYFNFLKFGLDFYWHPFDDKANRLFARVNYITPTQDIDKTNDFFQFQIGYSVMLSDLIK</sequence>
<feature type="coiled-coil region" evidence="1">
    <location>
        <begin position="37"/>
        <end position="67"/>
    </location>
</feature>
<comment type="caution">
    <text evidence="3">The sequence shown here is derived from an EMBL/GenBank/DDBJ whole genome shotgun (WGS) entry which is preliminary data.</text>
</comment>
<keyword evidence="4" id="KW-1185">Reference proteome</keyword>
<name>A0A6I4ILU8_9FLAO</name>
<evidence type="ECO:0000256" key="2">
    <source>
        <dbReference type="SAM" id="SignalP"/>
    </source>
</evidence>
<dbReference type="EMBL" id="WQLW01000006">
    <property type="protein sequence ID" value="MVO09462.1"/>
    <property type="molecule type" value="Genomic_DNA"/>
</dbReference>
<protein>
    <submittedName>
        <fullName evidence="3">Uncharacterized protein</fullName>
    </submittedName>
</protein>
<evidence type="ECO:0000313" key="4">
    <source>
        <dbReference type="Proteomes" id="UP000431264"/>
    </source>
</evidence>
<feature type="chain" id="PRO_5026334347" evidence="2">
    <location>
        <begin position="20"/>
        <end position="412"/>
    </location>
</feature>
<dbReference type="RefSeq" id="WP_140997839.1">
    <property type="nucleotide sequence ID" value="NZ_VDCZ01000006.1"/>
</dbReference>
<proteinExistence type="predicted"/>
<evidence type="ECO:0000256" key="1">
    <source>
        <dbReference type="SAM" id="Coils"/>
    </source>
</evidence>
<dbReference type="OrthoDB" id="1399842at2"/>
<gene>
    <name evidence="3" type="ORF">GOQ30_09865</name>
</gene>
<keyword evidence="2" id="KW-0732">Signal</keyword>
<dbReference type="Proteomes" id="UP000431264">
    <property type="component" value="Unassembled WGS sequence"/>
</dbReference>
<dbReference type="AlphaFoldDB" id="A0A6I4ILU8"/>